<evidence type="ECO:0000256" key="1">
    <source>
        <dbReference type="SAM" id="MobiDB-lite"/>
    </source>
</evidence>
<sequence length="217" mass="23502">MDEKFRGEGFNMGSNVDRWSGLSSSSLQTHFIRNAEDPCRRIVAEDPPPSSSTAIVDVDRDSPAHSFIGNPRRPRVAARPCPIELVGRRRCRYAVFSSGVAAAKWSSPPAPLFAAAAAPFFESPPLPPSLDPPPLAINKAPRPRDPPTPRPPVTPTLVASASSRRRCWTRSAAARRSRDPPPPLALLRPTLLMTIGRLGSSLTEFRVSSATRGLPLD</sequence>
<dbReference type="Proteomes" id="UP001420932">
    <property type="component" value="Unassembled WGS sequence"/>
</dbReference>
<protein>
    <submittedName>
        <fullName evidence="2">Uncharacterized protein</fullName>
    </submittedName>
</protein>
<feature type="region of interest" description="Disordered" evidence="1">
    <location>
        <begin position="125"/>
        <end position="185"/>
    </location>
</feature>
<accession>A0AAP0EIZ3</accession>
<comment type="caution">
    <text evidence="2">The sequence shown here is derived from an EMBL/GenBank/DDBJ whole genome shotgun (WGS) entry which is preliminary data.</text>
</comment>
<gene>
    <name evidence="2" type="ORF">Syun_027961</name>
</gene>
<feature type="compositionally biased region" description="Pro residues" evidence="1">
    <location>
        <begin position="125"/>
        <end position="135"/>
    </location>
</feature>
<reference evidence="2 3" key="1">
    <citation type="submission" date="2024-01" db="EMBL/GenBank/DDBJ databases">
        <title>Genome assemblies of Stephania.</title>
        <authorList>
            <person name="Yang L."/>
        </authorList>
    </citation>
    <scope>NUCLEOTIDE SEQUENCE [LARGE SCALE GENOMIC DNA]</scope>
    <source>
        <strain evidence="2">YNDBR</strain>
        <tissue evidence="2">Leaf</tissue>
    </source>
</reference>
<evidence type="ECO:0000313" key="3">
    <source>
        <dbReference type="Proteomes" id="UP001420932"/>
    </source>
</evidence>
<keyword evidence="3" id="KW-1185">Reference proteome</keyword>
<organism evidence="2 3">
    <name type="scientific">Stephania yunnanensis</name>
    <dbReference type="NCBI Taxonomy" id="152371"/>
    <lineage>
        <taxon>Eukaryota</taxon>
        <taxon>Viridiplantae</taxon>
        <taxon>Streptophyta</taxon>
        <taxon>Embryophyta</taxon>
        <taxon>Tracheophyta</taxon>
        <taxon>Spermatophyta</taxon>
        <taxon>Magnoliopsida</taxon>
        <taxon>Ranunculales</taxon>
        <taxon>Menispermaceae</taxon>
        <taxon>Menispermoideae</taxon>
        <taxon>Cissampelideae</taxon>
        <taxon>Stephania</taxon>
    </lineage>
</organism>
<name>A0AAP0EIZ3_9MAGN</name>
<dbReference type="AlphaFoldDB" id="A0AAP0EIZ3"/>
<evidence type="ECO:0000313" key="2">
    <source>
        <dbReference type="EMBL" id="KAK9093050.1"/>
    </source>
</evidence>
<proteinExistence type="predicted"/>
<dbReference type="EMBL" id="JBBNAF010000012">
    <property type="protein sequence ID" value="KAK9093050.1"/>
    <property type="molecule type" value="Genomic_DNA"/>
</dbReference>